<name>D1GKZ7_APLCO</name>
<evidence type="ECO:0000256" key="12">
    <source>
        <dbReference type="ARBA" id="ARBA00023027"/>
    </source>
</evidence>
<dbReference type="PANTHER" id="PTHR46552">
    <property type="entry name" value="NADH-UBIQUINONE OXIDOREDUCTASE CHAIN 2"/>
    <property type="match status" value="1"/>
</dbReference>
<feature type="transmembrane region" description="Helical" evidence="18">
    <location>
        <begin position="121"/>
        <end position="147"/>
    </location>
</feature>
<dbReference type="GO" id="GO:0005743">
    <property type="term" value="C:mitochondrial inner membrane"/>
    <property type="evidence" value="ECO:0007669"/>
    <property type="project" value="UniProtKB-SubCell"/>
</dbReference>
<gene>
    <name evidence="21" type="primary">nad2</name>
</gene>
<evidence type="ECO:0000256" key="19">
    <source>
        <dbReference type="SAM" id="SignalP"/>
    </source>
</evidence>
<keyword evidence="15 18" id="KW-0472">Membrane</keyword>
<evidence type="ECO:0000256" key="9">
    <source>
        <dbReference type="ARBA" id="ARBA00022967"/>
    </source>
</evidence>
<keyword evidence="9" id="KW-1278">Translocase</keyword>
<dbReference type="GO" id="GO:0006120">
    <property type="term" value="P:mitochondrial electron transport, NADH to ubiquinone"/>
    <property type="evidence" value="ECO:0007669"/>
    <property type="project" value="TreeGrafter"/>
</dbReference>
<evidence type="ECO:0000256" key="11">
    <source>
        <dbReference type="ARBA" id="ARBA00022989"/>
    </source>
</evidence>
<feature type="transmembrane region" description="Helical" evidence="18">
    <location>
        <begin position="74"/>
        <end position="91"/>
    </location>
</feature>
<evidence type="ECO:0000256" key="13">
    <source>
        <dbReference type="ARBA" id="ARBA00023075"/>
    </source>
</evidence>
<feature type="transmembrane region" description="Helical" evidence="18">
    <location>
        <begin position="167"/>
        <end position="198"/>
    </location>
</feature>
<geneLocation type="mitochondrion" evidence="21"/>
<dbReference type="Pfam" id="PF00361">
    <property type="entry name" value="Proton_antipo_M"/>
    <property type="match status" value="1"/>
</dbReference>
<evidence type="ECO:0000256" key="4">
    <source>
        <dbReference type="ARBA" id="ARBA00021008"/>
    </source>
</evidence>
<evidence type="ECO:0000256" key="17">
    <source>
        <dbReference type="ARBA" id="ARBA00049551"/>
    </source>
</evidence>
<feature type="domain" description="NADH:quinone oxidoreductase/Mrp antiporter transmembrane" evidence="20">
    <location>
        <begin position="35"/>
        <end position="262"/>
    </location>
</feature>
<comment type="catalytic activity">
    <reaction evidence="17">
        <text>a ubiquinone + NADH + 5 H(+)(in) = a ubiquinol + NAD(+) + 4 H(+)(out)</text>
        <dbReference type="Rhea" id="RHEA:29091"/>
        <dbReference type="Rhea" id="RHEA-COMP:9565"/>
        <dbReference type="Rhea" id="RHEA-COMP:9566"/>
        <dbReference type="ChEBI" id="CHEBI:15378"/>
        <dbReference type="ChEBI" id="CHEBI:16389"/>
        <dbReference type="ChEBI" id="CHEBI:17976"/>
        <dbReference type="ChEBI" id="CHEBI:57540"/>
        <dbReference type="ChEBI" id="CHEBI:57945"/>
        <dbReference type="EC" id="7.1.1.2"/>
    </reaction>
</comment>
<accession>D1GKZ7</accession>
<dbReference type="InterPro" id="IPR050175">
    <property type="entry name" value="Complex_I_Subunit_2"/>
</dbReference>
<evidence type="ECO:0000256" key="7">
    <source>
        <dbReference type="ARBA" id="ARBA00022692"/>
    </source>
</evidence>
<evidence type="ECO:0000256" key="8">
    <source>
        <dbReference type="ARBA" id="ARBA00022792"/>
    </source>
</evidence>
<evidence type="ECO:0000256" key="15">
    <source>
        <dbReference type="ARBA" id="ARBA00023136"/>
    </source>
</evidence>
<keyword evidence="13" id="KW-0830">Ubiquinone</keyword>
<evidence type="ECO:0000256" key="14">
    <source>
        <dbReference type="ARBA" id="ARBA00023128"/>
    </source>
</evidence>
<organism evidence="21">
    <name type="scientific">Aplidium conicum</name>
    <name type="common">Conical sea squirt</name>
    <name type="synonym">Alcyonium conicum</name>
    <dbReference type="NCBI Taxonomy" id="286149"/>
    <lineage>
        <taxon>Eukaryota</taxon>
        <taxon>Metazoa</taxon>
        <taxon>Chordata</taxon>
        <taxon>Tunicata</taxon>
        <taxon>Ascidiacea</taxon>
        <taxon>Aplousobranchia</taxon>
        <taxon>Polyclinidae</taxon>
        <taxon>Aplidium</taxon>
    </lineage>
</organism>
<evidence type="ECO:0000313" key="21">
    <source>
        <dbReference type="EMBL" id="CAX68851.1"/>
    </source>
</evidence>
<evidence type="ECO:0000256" key="18">
    <source>
        <dbReference type="SAM" id="Phobius"/>
    </source>
</evidence>
<keyword evidence="14 21" id="KW-0496">Mitochondrion</keyword>
<reference evidence="21" key="1">
    <citation type="journal article" date="2009" name="Mol. Biol. Evol.">
        <title>Hyper-variability of ascidian mitochondrial gene order: exposing the myth of deuterostome organelle genome stability.</title>
        <authorList>
            <person name="Gissi C."/>
            <person name="Pesole G."/>
            <person name="Mastrototaro F."/>
            <person name="Iannelli F."/>
            <person name="Guida V."/>
            <person name="Griggio F."/>
        </authorList>
    </citation>
    <scope>NUCLEOTIDE SEQUENCE</scope>
    <source>
        <tissue evidence="21">Single colony</tissue>
    </source>
</reference>
<keyword evidence="8" id="KW-0999">Mitochondrion inner membrane</keyword>
<evidence type="ECO:0000256" key="10">
    <source>
        <dbReference type="ARBA" id="ARBA00022982"/>
    </source>
</evidence>
<evidence type="ECO:0000256" key="6">
    <source>
        <dbReference type="ARBA" id="ARBA00022660"/>
    </source>
</evidence>
<feature type="chain" id="PRO_5003022974" description="NADH-ubiquinone oxidoreductase chain 2" evidence="19">
    <location>
        <begin position="24"/>
        <end position="314"/>
    </location>
</feature>
<dbReference type="EC" id="7.1.1.2" evidence="3"/>
<proteinExistence type="inferred from homology"/>
<evidence type="ECO:0000256" key="3">
    <source>
        <dbReference type="ARBA" id="ARBA00012944"/>
    </source>
</evidence>
<keyword evidence="12" id="KW-0520">NAD</keyword>
<sequence>MFLLYSFFFLSLFLGFFLVGTAPDMRPFEGELIGYTQLSKGGLVFKYFLIQMLAGLCLLMIMFLTFFSMMDKGWGQLLILFFLSVKVGFFPGHGWVIETYGVLTFMEMFFLGIVPKLPSFFLMWMFFDGLLMMSLMVGFFSLVIGVLGGLKSTSVRHLLGLSSIMNMGWMLFALYLGLDGFFLCFLIYLVVSFTLYMSMTRWGISSYLSFTQGNNSHKILFIIGGVFFIMLGVPVGLLFFFKLYVIMNFFPYVILVLLLFFNSISILMYVRFFWFIFFTPQMSLIFINFKTMSLTMICMFFGVLLPTLFLYFNF</sequence>
<evidence type="ECO:0000256" key="2">
    <source>
        <dbReference type="ARBA" id="ARBA00007012"/>
    </source>
</evidence>
<dbReference type="GO" id="GO:0008137">
    <property type="term" value="F:NADH dehydrogenase (ubiquinone) activity"/>
    <property type="evidence" value="ECO:0007669"/>
    <property type="project" value="UniProtKB-EC"/>
</dbReference>
<feature type="transmembrane region" description="Helical" evidence="18">
    <location>
        <begin position="249"/>
        <end position="270"/>
    </location>
</feature>
<evidence type="ECO:0000256" key="5">
    <source>
        <dbReference type="ARBA" id="ARBA00022448"/>
    </source>
</evidence>
<dbReference type="PANTHER" id="PTHR46552:SF1">
    <property type="entry name" value="NADH-UBIQUINONE OXIDOREDUCTASE CHAIN 2"/>
    <property type="match status" value="1"/>
</dbReference>
<comment type="subcellular location">
    <subcellularLocation>
        <location evidence="1">Mitochondrion inner membrane</location>
        <topology evidence="1">Multi-pass membrane protein</topology>
    </subcellularLocation>
</comment>
<keyword evidence="7 18" id="KW-0812">Transmembrane</keyword>
<comment type="similarity">
    <text evidence="2">Belongs to the complex I subunit 2 family.</text>
</comment>
<keyword evidence="19" id="KW-0732">Signal</keyword>
<feature type="signal peptide" evidence="19">
    <location>
        <begin position="1"/>
        <end position="23"/>
    </location>
</feature>
<evidence type="ECO:0000256" key="16">
    <source>
        <dbReference type="ARBA" id="ARBA00031028"/>
    </source>
</evidence>
<evidence type="ECO:0000256" key="1">
    <source>
        <dbReference type="ARBA" id="ARBA00004448"/>
    </source>
</evidence>
<feature type="transmembrane region" description="Helical" evidence="18">
    <location>
        <begin position="219"/>
        <end position="243"/>
    </location>
</feature>
<feature type="transmembrane region" description="Helical" evidence="18">
    <location>
        <begin position="291"/>
        <end position="312"/>
    </location>
</feature>
<feature type="transmembrane region" description="Helical" evidence="18">
    <location>
        <begin position="47"/>
        <end position="67"/>
    </location>
</feature>
<protein>
    <recommendedName>
        <fullName evidence="4">NADH-ubiquinone oxidoreductase chain 2</fullName>
        <ecNumber evidence="3">7.1.1.2</ecNumber>
    </recommendedName>
    <alternativeName>
        <fullName evidence="16">NADH dehydrogenase subunit 2</fullName>
    </alternativeName>
</protein>
<dbReference type="EMBL" id="FN313538">
    <property type="protein sequence ID" value="CAX68851.1"/>
    <property type="molecule type" value="Genomic_DNA"/>
</dbReference>
<keyword evidence="10" id="KW-0249">Electron transport</keyword>
<dbReference type="AlphaFoldDB" id="D1GKZ7"/>
<dbReference type="InterPro" id="IPR001750">
    <property type="entry name" value="ND/Mrp_TM"/>
</dbReference>
<evidence type="ECO:0000259" key="20">
    <source>
        <dbReference type="Pfam" id="PF00361"/>
    </source>
</evidence>
<keyword evidence="5" id="KW-0813">Transport</keyword>
<keyword evidence="6" id="KW-0679">Respiratory chain</keyword>
<keyword evidence="11 18" id="KW-1133">Transmembrane helix</keyword>